<keyword evidence="3 5" id="KW-1133">Transmembrane helix</keyword>
<dbReference type="GO" id="GO:0012505">
    <property type="term" value="C:endomembrane system"/>
    <property type="evidence" value="ECO:0007669"/>
    <property type="project" value="UniProtKB-SubCell"/>
</dbReference>
<evidence type="ECO:0000256" key="3">
    <source>
        <dbReference type="ARBA" id="ARBA00022989"/>
    </source>
</evidence>
<keyword evidence="4 5" id="KW-0472">Membrane</keyword>
<dbReference type="GO" id="GO:0008168">
    <property type="term" value="F:methyltransferase activity"/>
    <property type="evidence" value="ECO:0007669"/>
    <property type="project" value="UniProtKB-KW"/>
</dbReference>
<evidence type="ECO:0000313" key="7">
    <source>
        <dbReference type="Proteomes" id="UP000034539"/>
    </source>
</evidence>
<keyword evidence="6" id="KW-0808">Transferase</keyword>
<feature type="transmembrane region" description="Helical" evidence="5">
    <location>
        <begin position="96"/>
        <end position="120"/>
    </location>
</feature>
<feature type="transmembrane region" description="Helical" evidence="5">
    <location>
        <begin position="6"/>
        <end position="26"/>
    </location>
</feature>
<feature type="transmembrane region" description="Helical" evidence="5">
    <location>
        <begin position="141"/>
        <end position="169"/>
    </location>
</feature>
<dbReference type="EMBL" id="LBXN01000015">
    <property type="protein sequence ID" value="KKR33532.1"/>
    <property type="molecule type" value="Genomic_DNA"/>
</dbReference>
<dbReference type="AlphaFoldDB" id="A0A0G0T6R0"/>
<dbReference type="PROSITE" id="PS50244">
    <property type="entry name" value="S5A_REDUCTASE"/>
    <property type="match status" value="1"/>
</dbReference>
<dbReference type="InterPro" id="IPR007318">
    <property type="entry name" value="Phopholipid_MeTrfase"/>
</dbReference>
<reference evidence="6 7" key="1">
    <citation type="journal article" date="2015" name="Nature">
        <title>rRNA introns, odd ribosomes, and small enigmatic genomes across a large radiation of phyla.</title>
        <authorList>
            <person name="Brown C.T."/>
            <person name="Hug L.A."/>
            <person name="Thomas B.C."/>
            <person name="Sharon I."/>
            <person name="Castelle C.J."/>
            <person name="Singh A."/>
            <person name="Wilkins M.J."/>
            <person name="Williams K.H."/>
            <person name="Banfield J.F."/>
        </authorList>
    </citation>
    <scope>NUCLEOTIDE SEQUENCE [LARGE SCALE GENOMIC DNA]</scope>
</reference>
<keyword evidence="6" id="KW-0489">Methyltransferase</keyword>
<feature type="transmembrane region" description="Helical" evidence="5">
    <location>
        <begin position="38"/>
        <end position="61"/>
    </location>
</feature>
<proteinExistence type="predicted"/>
<dbReference type="PANTHER" id="PTHR12714">
    <property type="entry name" value="PROTEIN-S ISOPRENYLCYSTEINE O-METHYLTRANSFERASE"/>
    <property type="match status" value="1"/>
</dbReference>
<evidence type="ECO:0000256" key="2">
    <source>
        <dbReference type="ARBA" id="ARBA00022692"/>
    </source>
</evidence>
<dbReference type="Gene3D" id="1.20.120.1630">
    <property type="match status" value="1"/>
</dbReference>
<comment type="subcellular location">
    <subcellularLocation>
        <location evidence="1">Endomembrane system</location>
        <topology evidence="1">Multi-pass membrane protein</topology>
    </subcellularLocation>
</comment>
<dbReference type="Proteomes" id="UP000034539">
    <property type="component" value="Unassembled WGS sequence"/>
</dbReference>
<gene>
    <name evidence="6" type="ORF">UT63_C0015G0013</name>
</gene>
<dbReference type="Pfam" id="PF04191">
    <property type="entry name" value="PEMT"/>
    <property type="match status" value="1"/>
</dbReference>
<evidence type="ECO:0000313" key="6">
    <source>
        <dbReference type="EMBL" id="KKR33532.1"/>
    </source>
</evidence>
<keyword evidence="2 5" id="KW-0812">Transmembrane</keyword>
<name>A0A0G0T6R0_9BACT</name>
<evidence type="ECO:0000256" key="4">
    <source>
        <dbReference type="ARBA" id="ARBA00023136"/>
    </source>
</evidence>
<organism evidence="6 7">
    <name type="scientific">Candidatus Gottesmanbacteria bacterium GW2011_GWC2_39_8</name>
    <dbReference type="NCBI Taxonomy" id="1618450"/>
    <lineage>
        <taxon>Bacteria</taxon>
        <taxon>Candidatus Gottesmaniibacteriota</taxon>
    </lineage>
</organism>
<dbReference type="PANTHER" id="PTHR12714:SF9">
    <property type="entry name" value="PROTEIN-S-ISOPRENYLCYSTEINE O-METHYLTRANSFERASE"/>
    <property type="match status" value="1"/>
</dbReference>
<accession>A0A0G0T6R0</accession>
<protein>
    <submittedName>
        <fullName evidence="6">S-isoprenylcysteine methyltransferase</fullName>
    </submittedName>
</protein>
<dbReference type="PATRIC" id="fig|1618450.3.peg.432"/>
<evidence type="ECO:0000256" key="5">
    <source>
        <dbReference type="SAM" id="Phobius"/>
    </source>
</evidence>
<comment type="caution">
    <text evidence="6">The sequence shown here is derived from an EMBL/GenBank/DDBJ whole genome shotgun (WGS) entry which is preliminary data.</text>
</comment>
<dbReference type="GO" id="GO:0032259">
    <property type="term" value="P:methylation"/>
    <property type="evidence" value="ECO:0007669"/>
    <property type="project" value="UniProtKB-KW"/>
</dbReference>
<sequence>MENGYGNWLMVIINILIFLVFIKSAFKPKNKTDWRTYKVFGAFIVALFAEMYGFPFTIYLLTSFFGNKFLNLDYSHDGGHLLNTLLGFKGDPHFNVLHILSNLFIIGGIVVIASAWNTLYKAQKQKIPAESGLYRYIRHPQYLGFILVILGFLLEWPTLITLIMAPFLIIRYIKLSQKEEKFMEKKYGKKYKLYQKATPAFFPSLKKIFESILSFFSK</sequence>
<evidence type="ECO:0000256" key="1">
    <source>
        <dbReference type="ARBA" id="ARBA00004127"/>
    </source>
</evidence>